<dbReference type="Proteomes" id="UP000297549">
    <property type="component" value="Unassembled WGS sequence"/>
</dbReference>
<dbReference type="Gene3D" id="3.40.50.2000">
    <property type="entry name" value="Glycogen Phosphorylase B"/>
    <property type="match status" value="2"/>
</dbReference>
<dbReference type="OrthoDB" id="9806653at2"/>
<evidence type="ECO:0000313" key="2">
    <source>
        <dbReference type="EMBL" id="TGE24980.1"/>
    </source>
</evidence>
<name>A0A4Z0Q4J8_9BACT</name>
<dbReference type="GO" id="GO:0016757">
    <property type="term" value="F:glycosyltransferase activity"/>
    <property type="evidence" value="ECO:0007669"/>
    <property type="project" value="InterPro"/>
</dbReference>
<dbReference type="InterPro" id="IPR001296">
    <property type="entry name" value="Glyco_trans_1"/>
</dbReference>
<gene>
    <name evidence="2" type="ORF">E5K00_07200</name>
</gene>
<dbReference type="RefSeq" id="WP_135462559.1">
    <property type="nucleotide sequence ID" value="NZ_SRLC01000001.1"/>
</dbReference>
<comment type="caution">
    <text evidence="2">The sequence shown here is derived from an EMBL/GenBank/DDBJ whole genome shotgun (WGS) entry which is preliminary data.</text>
</comment>
<accession>A0A4Z0Q4J8</accession>
<dbReference type="Pfam" id="PF00534">
    <property type="entry name" value="Glycos_transf_1"/>
    <property type="match status" value="1"/>
</dbReference>
<dbReference type="SUPFAM" id="SSF53756">
    <property type="entry name" value="UDP-Glycosyltransferase/glycogen phosphorylase"/>
    <property type="match status" value="1"/>
</dbReference>
<feature type="domain" description="Glycosyl transferase family 1" evidence="1">
    <location>
        <begin position="217"/>
        <end position="366"/>
    </location>
</feature>
<keyword evidence="2" id="KW-0808">Transferase</keyword>
<keyword evidence="3" id="KW-1185">Reference proteome</keyword>
<dbReference type="AlphaFoldDB" id="A0A4Z0Q4J8"/>
<evidence type="ECO:0000259" key="1">
    <source>
        <dbReference type="Pfam" id="PF00534"/>
    </source>
</evidence>
<sequence length="396" mass="42498">MKSIFTSDLLPTTQGRCSAEALPLAVLCQSADWGPVEQQTLWLAQALYHTGRPVLLLAPPAAPLLCEAQSLGLPTGAVAAGLVGIAPLARQLRQHGTRVLLTTRPTDLGVARLLKLWQGATLRLVHRQLEPLAATGGLHAWWNSRHTHAVDACVAAYPRVARQVQQHAALDPRRLWVVPPVWLPEPRLEQPAPPAEARHLLDLPARALLVGVVARDAAGPAFALEALYRLREEEGVAAELVVIGCPDTPPGADYWARLRELAGQLRLSHCVHLRPLHNAAHPVLFYQALDGLLLPDQANTAGMALLGAMAAGCPLVSQASADAPDLLEDGRTGLLFPVHDLARCAATLALALTQPGPAQRRAGRAAALVRQHCSPGRQARQLEAIIEYVCRHETLV</sequence>
<dbReference type="EMBL" id="SRLC01000001">
    <property type="protein sequence ID" value="TGE24980.1"/>
    <property type="molecule type" value="Genomic_DNA"/>
</dbReference>
<dbReference type="PANTHER" id="PTHR12526">
    <property type="entry name" value="GLYCOSYLTRANSFERASE"/>
    <property type="match status" value="1"/>
</dbReference>
<protein>
    <submittedName>
        <fullName evidence="2">Glycosyltransferase</fullName>
    </submittedName>
</protein>
<reference evidence="2 3" key="1">
    <citation type="submission" date="2019-04" db="EMBL/GenBank/DDBJ databases">
        <authorList>
            <person name="Feng G."/>
            <person name="Zhang J."/>
            <person name="Zhu H."/>
        </authorList>
    </citation>
    <scope>NUCLEOTIDE SEQUENCE [LARGE SCALE GENOMIC DNA]</scope>
    <source>
        <strain evidence="2 3">JCM 31653</strain>
    </source>
</reference>
<proteinExistence type="predicted"/>
<evidence type="ECO:0000313" key="3">
    <source>
        <dbReference type="Proteomes" id="UP000297549"/>
    </source>
</evidence>
<organism evidence="2 3">
    <name type="scientific">Hymenobacter aquaticus</name>
    <dbReference type="NCBI Taxonomy" id="1867101"/>
    <lineage>
        <taxon>Bacteria</taxon>
        <taxon>Pseudomonadati</taxon>
        <taxon>Bacteroidota</taxon>
        <taxon>Cytophagia</taxon>
        <taxon>Cytophagales</taxon>
        <taxon>Hymenobacteraceae</taxon>
        <taxon>Hymenobacter</taxon>
    </lineage>
</organism>